<proteinExistence type="predicted"/>
<dbReference type="SUPFAM" id="SSF53187">
    <property type="entry name" value="Zn-dependent exopeptidases"/>
    <property type="match status" value="1"/>
</dbReference>
<organism evidence="3 4">
    <name type="scientific">Hoylesella timonensis S9-PR14</name>
    <dbReference type="NCBI Taxonomy" id="1401062"/>
    <lineage>
        <taxon>Bacteria</taxon>
        <taxon>Pseudomonadati</taxon>
        <taxon>Bacteroidota</taxon>
        <taxon>Bacteroidia</taxon>
        <taxon>Bacteroidales</taxon>
        <taxon>Prevotellaceae</taxon>
        <taxon>Hoylesella</taxon>
    </lineage>
</organism>
<dbReference type="Gene3D" id="2.60.40.10">
    <property type="entry name" value="Immunoglobulins"/>
    <property type="match status" value="1"/>
</dbReference>
<accession>A0A098YTF0</accession>
<dbReference type="Gene3D" id="3.40.630.40">
    <property type="entry name" value="Zn-dependent exopeptidases"/>
    <property type="match status" value="1"/>
</dbReference>
<dbReference type="CDD" id="cd00063">
    <property type="entry name" value="FN3"/>
    <property type="match status" value="1"/>
</dbReference>
<protein>
    <submittedName>
        <fullName evidence="3">Xanthan lyase</fullName>
    </submittedName>
</protein>
<evidence type="ECO:0000313" key="4">
    <source>
        <dbReference type="Proteomes" id="UP000029723"/>
    </source>
</evidence>
<reference evidence="3 4" key="1">
    <citation type="submission" date="2014-07" db="EMBL/GenBank/DDBJ databases">
        <authorList>
            <person name="McCorrison J."/>
            <person name="Sanka R."/>
            <person name="Torralba M."/>
            <person name="Gillis M."/>
            <person name="Haft D.H."/>
            <person name="Methe B."/>
            <person name="Sutton G."/>
            <person name="Nelson K.E."/>
        </authorList>
    </citation>
    <scope>NUCLEOTIDE SEQUENCE [LARGE SCALE GENOMIC DNA]</scope>
    <source>
        <strain evidence="3 4">S9-PR14</strain>
    </source>
</reference>
<feature type="signal peptide" evidence="1">
    <location>
        <begin position="1"/>
        <end position="19"/>
    </location>
</feature>
<feature type="chain" id="PRO_5001942788" evidence="1">
    <location>
        <begin position="20"/>
        <end position="866"/>
    </location>
</feature>
<dbReference type="SUPFAM" id="SSF49265">
    <property type="entry name" value="Fibronectin type III"/>
    <property type="match status" value="1"/>
</dbReference>
<dbReference type="InterPro" id="IPR003961">
    <property type="entry name" value="FN3_dom"/>
</dbReference>
<dbReference type="Pfam" id="PF25275">
    <property type="entry name" value="Golvesin_C"/>
    <property type="match status" value="1"/>
</dbReference>
<keyword evidence="1" id="KW-0732">Signal</keyword>
<dbReference type="SMART" id="SM00060">
    <property type="entry name" value="FN3"/>
    <property type="match status" value="1"/>
</dbReference>
<dbReference type="GO" id="GO:0016829">
    <property type="term" value="F:lyase activity"/>
    <property type="evidence" value="ECO:0007669"/>
    <property type="project" value="UniProtKB-KW"/>
</dbReference>
<keyword evidence="3" id="KW-0456">Lyase</keyword>
<feature type="domain" description="Fibronectin type-III" evidence="2">
    <location>
        <begin position="492"/>
        <end position="585"/>
    </location>
</feature>
<name>A0A098YTF0_9BACT</name>
<gene>
    <name evidence="3" type="ORF">HMPREF9304_07290</name>
</gene>
<evidence type="ECO:0000313" key="3">
    <source>
        <dbReference type="EMBL" id="KGI21928.1"/>
    </source>
</evidence>
<evidence type="ECO:0000256" key="1">
    <source>
        <dbReference type="SAM" id="SignalP"/>
    </source>
</evidence>
<dbReference type="EMBL" id="JRPQ01000101">
    <property type="protein sequence ID" value="KGI21928.1"/>
    <property type="molecule type" value="Genomic_DNA"/>
</dbReference>
<dbReference type="RefSeq" id="WP_036927710.1">
    <property type="nucleotide sequence ID" value="NZ_JRPQ01000101.1"/>
</dbReference>
<dbReference type="Pfam" id="PF00041">
    <property type="entry name" value="fn3"/>
    <property type="match status" value="1"/>
</dbReference>
<dbReference type="OrthoDB" id="719733at2"/>
<dbReference type="InterPro" id="IPR013783">
    <property type="entry name" value="Ig-like_fold"/>
</dbReference>
<dbReference type="InterPro" id="IPR036116">
    <property type="entry name" value="FN3_sf"/>
</dbReference>
<dbReference type="Proteomes" id="UP000029723">
    <property type="component" value="Unassembled WGS sequence"/>
</dbReference>
<dbReference type="AlphaFoldDB" id="A0A098YTF0"/>
<dbReference type="PROSITE" id="PS50853">
    <property type="entry name" value="FN3"/>
    <property type="match status" value="1"/>
</dbReference>
<dbReference type="InterPro" id="IPR033803">
    <property type="entry name" value="CBD-like_Golvesin-Xly"/>
</dbReference>
<sequence length="866" mass="96883">MTLRFIHLILCISASITLAAQSNSAHTRAWGDIEHHGRAWVTNLSKDNKISKGLQDRHISLWASHGYYYDQQKQKWKWQRPNLFGTTEDLFTQTIVVPYLIPMLENAGANVFTPRERDWQKHEVIVDNDDERPGTSYLEINVNGNWEKAPQKGFANRKSVYSDGENPFQQGTCRMAPSTKRKNPSLVSYQPNLPQAGKYAVYVSYQTVEKSVDDAQYIVYHKGQETSFSVNQQMGGGTWVYLGTFDFDAGDNPYNRVVITNQSRKKHRVVTTDAVRFGGGMGNIQRGGTVSGMPRAIEGARYYAQWAGMPYSIYSGNGGENDYGDDVNVRSKMTNWLAGGSCYVPTLSGLNVPIELALAVHSDAGYSFDGKSLIGSLAICTTNYNGGRLNAGISRMTSKDFAEDLLNNAVNDLSTSRQSWTKRYLWDRNYSETRLPEIPSAILETMSHQNFPDMKLGQDPNFKFAFARSIYKTILRYINNQHGKNYVVQPLPPQNFNIRFTGKNRIKLSWEPQSDLKEPTAFPKSYNVYVSTGTSGFDNGKNIKTTSYAIELEPNVPYHFKITACNKGGESFATEILSAYYSPVAKHTILVVNGFNRLSAPKVIDDAYSQGFDLNQDIGVSYEKTAGWAGCQTVFTKSTMGSLTESGLGFGGNELAGNFIMGNTFDYVRDHTEAIADTKQYNVVSCSMDAVLANKVKLGKYPCIDFILGLQKYDPHALKFYKTFTPRLQQMLQTYAEQGGALLVSGSYIGSDMFLDTEKAFLSKVLKVSYTPTLERQQNNVVQGLGLQMNFYHTPNEDHYAAQNPEVLSPEPGADCVMQYGNGTSAAVAYKDQQYRCFTMGFPFECIIDQNSKKQVMNGILKYLLD</sequence>
<evidence type="ECO:0000259" key="2">
    <source>
        <dbReference type="PROSITE" id="PS50853"/>
    </source>
</evidence>
<comment type="caution">
    <text evidence="3">The sequence shown here is derived from an EMBL/GenBank/DDBJ whole genome shotgun (WGS) entry which is preliminary data.</text>
</comment>